<dbReference type="Ensembl" id="ENSMMUT00000092272.1">
    <property type="protein sequence ID" value="ENSMMUP00000077416.1"/>
    <property type="gene ID" value="ENSMMUG00000054948.1"/>
</dbReference>
<proteinExistence type="inferred from homology"/>
<dbReference type="Pfam" id="PF02312">
    <property type="entry name" value="CBF_beta"/>
    <property type="match status" value="1"/>
</dbReference>
<protein>
    <submittedName>
        <fullName evidence="4">Uncharacterized protein</fullName>
    </submittedName>
</protein>
<dbReference type="GO" id="GO:0016513">
    <property type="term" value="C:core-binding factor complex"/>
    <property type="evidence" value="ECO:0000318"/>
    <property type="project" value="GO_Central"/>
</dbReference>
<dbReference type="InterPro" id="IPR036552">
    <property type="entry name" value="CBF_bsu_sf"/>
</dbReference>
<dbReference type="PANTHER" id="PTHR10276:SF3">
    <property type="entry name" value="CORE-BINDING FACTOR SUBUNIT BETA"/>
    <property type="match status" value="1"/>
</dbReference>
<dbReference type="OMA" id="RTKTHNQ"/>
<keyword evidence="2" id="KW-0539">Nucleus</keyword>
<dbReference type="InterPro" id="IPR003417">
    <property type="entry name" value="CBF_beta"/>
</dbReference>
<dbReference type="GeneTree" id="ENSGT00390000018132"/>
<accession>A0A5F8AK74</accession>
<dbReference type="VEuPathDB" id="HostDB:ENSMMUG00000054948"/>
<dbReference type="STRING" id="9544.ENSMMUP00000077416"/>
<dbReference type="SUPFAM" id="SSF50723">
    <property type="entry name" value="Core binding factor beta, CBF"/>
    <property type="match status" value="1"/>
</dbReference>
<reference evidence="4" key="2">
    <citation type="submission" date="2019-01" db="EMBL/GenBank/DDBJ databases">
        <authorList>
            <person name="Graves T."/>
            <person name="Eichler E.E."/>
            <person name="Wilson R.K."/>
        </authorList>
    </citation>
    <scope>NUCLEOTIDE SEQUENCE [LARGE SCALE GENOMIC DNA]</scope>
    <source>
        <strain evidence="4">17573</strain>
    </source>
</reference>
<comment type="similarity">
    <text evidence="3">Belongs to the CBF-beta family.</text>
</comment>
<dbReference type="PANTHER" id="PTHR10276">
    <property type="entry name" value="CORE-BINDING FACTOR, BETA SUBUNIT"/>
    <property type="match status" value="1"/>
</dbReference>
<reference evidence="4" key="4">
    <citation type="submission" date="2025-09" db="UniProtKB">
        <authorList>
            <consortium name="Ensembl"/>
        </authorList>
    </citation>
    <scope>IDENTIFICATION</scope>
    <source>
        <strain evidence="4">17573</strain>
    </source>
</reference>
<evidence type="ECO:0000313" key="5">
    <source>
        <dbReference type="Proteomes" id="UP000006718"/>
    </source>
</evidence>
<reference evidence="5" key="1">
    <citation type="journal article" date="2007" name="Science">
        <title>Evolutionary and biomedical insights from the rhesus macaque genome.</title>
        <authorList>
            <person name="Gibbs R.A."/>
            <person name="Rogers J."/>
            <person name="Katze M.G."/>
            <person name="Bumgarner R."/>
            <person name="Weinstock G.M."/>
            <person name="Mardis E.R."/>
            <person name="Remington K.A."/>
            <person name="Strausberg R.L."/>
            <person name="Venter J.C."/>
            <person name="Wilson R.K."/>
            <person name="Batzer M.A."/>
            <person name="Bustamante C.D."/>
            <person name="Eichler E.E."/>
            <person name="Hahn M.W."/>
            <person name="Hardison R.C."/>
            <person name="Makova K.D."/>
            <person name="Miller W."/>
            <person name="Milosavljevic A."/>
            <person name="Palermo R.E."/>
            <person name="Siepel A."/>
            <person name="Sikela J.M."/>
            <person name="Attaway T."/>
            <person name="Bell S."/>
            <person name="Bernard K.E."/>
            <person name="Buhay C.J."/>
            <person name="Chandrabose M.N."/>
            <person name="Dao M."/>
            <person name="Davis C."/>
            <person name="Delehaunty K.D."/>
            <person name="Ding Y."/>
            <person name="Dinh H.H."/>
            <person name="Dugan-Rocha S."/>
            <person name="Fulton L.A."/>
            <person name="Gabisi R.A."/>
            <person name="Garner T.T."/>
            <person name="Godfrey J."/>
            <person name="Hawes A.C."/>
            <person name="Hernandez J."/>
            <person name="Hines S."/>
            <person name="Holder M."/>
            <person name="Hume J."/>
            <person name="Jhangiani S.N."/>
            <person name="Joshi V."/>
            <person name="Khan Z.M."/>
            <person name="Kirkness E.F."/>
            <person name="Cree A."/>
            <person name="Fowler R.G."/>
            <person name="Lee S."/>
            <person name="Lewis L.R."/>
            <person name="Li Z."/>
            <person name="Liu Y.-S."/>
            <person name="Moore S.M."/>
            <person name="Muzny D."/>
            <person name="Nazareth L.V."/>
            <person name="Ngo D.N."/>
            <person name="Okwuonu G.O."/>
            <person name="Pai G."/>
            <person name="Parker D."/>
            <person name="Paul H.A."/>
            <person name="Pfannkoch C."/>
            <person name="Pohl C.S."/>
            <person name="Rogers Y.-H.C."/>
            <person name="Ruiz S.J."/>
            <person name="Sabo A."/>
            <person name="Santibanez J."/>
            <person name="Schneider B.W."/>
            <person name="Smith S.M."/>
            <person name="Sodergren E."/>
            <person name="Svatek A.F."/>
            <person name="Utterback T.R."/>
            <person name="Vattathil S."/>
            <person name="Warren W."/>
            <person name="White C.S."/>
            <person name="Chinwalla A.T."/>
            <person name="Feng Y."/>
            <person name="Halpern A.L."/>
            <person name="Hillier L.W."/>
            <person name="Huang X."/>
            <person name="Minx P."/>
            <person name="Nelson J.O."/>
            <person name="Pepin K.H."/>
            <person name="Qin X."/>
            <person name="Sutton G.G."/>
            <person name="Venter E."/>
            <person name="Walenz B.P."/>
            <person name="Wallis J.W."/>
            <person name="Worley K.C."/>
            <person name="Yang S.-P."/>
            <person name="Jones S.M."/>
            <person name="Marra M.A."/>
            <person name="Rocchi M."/>
            <person name="Schein J.E."/>
            <person name="Baertsch R."/>
            <person name="Clarke L."/>
            <person name="Csuros M."/>
            <person name="Glasscock J."/>
            <person name="Harris R.A."/>
            <person name="Havlak P."/>
            <person name="Jackson A.R."/>
            <person name="Jiang H."/>
            <person name="Liu Y."/>
            <person name="Messina D.N."/>
            <person name="Shen Y."/>
            <person name="Song H.X.-Z."/>
            <person name="Wylie T."/>
            <person name="Zhang L."/>
            <person name="Birney E."/>
            <person name="Han K."/>
            <person name="Konkel M.K."/>
            <person name="Lee J."/>
            <person name="Smit A.F.A."/>
            <person name="Ullmer B."/>
            <person name="Wang H."/>
            <person name="Xing J."/>
            <person name="Burhans R."/>
            <person name="Cheng Z."/>
            <person name="Karro J.E."/>
            <person name="Ma J."/>
            <person name="Raney B."/>
            <person name="She X."/>
            <person name="Cox M.J."/>
            <person name="Demuth J.P."/>
            <person name="Dumas L.J."/>
            <person name="Han S.-G."/>
            <person name="Hopkins J."/>
            <person name="Karimpour-Fard A."/>
            <person name="Kim Y.H."/>
            <person name="Pollack J.R."/>
            <person name="Vinar T."/>
            <person name="Addo-Quaye C."/>
            <person name="Degenhardt J."/>
            <person name="Denby A."/>
            <person name="Hubisz M.J."/>
            <person name="Indap A."/>
            <person name="Kosiol C."/>
            <person name="Lahn B.T."/>
            <person name="Lawson H.A."/>
            <person name="Marklein A."/>
            <person name="Nielsen R."/>
            <person name="Vallender E.J."/>
            <person name="Clark A.G."/>
            <person name="Ferguson B."/>
            <person name="Hernandez R.D."/>
            <person name="Hirani K."/>
            <person name="Kehrer-Sawatzki H."/>
            <person name="Kolb J."/>
            <person name="Patil S."/>
            <person name="Pu L.-L."/>
            <person name="Ren Y."/>
            <person name="Smith D.G."/>
            <person name="Wheeler D.A."/>
            <person name="Schenck I."/>
            <person name="Ball E.V."/>
            <person name="Chen R."/>
            <person name="Cooper D.N."/>
            <person name="Giardine B."/>
            <person name="Hsu F."/>
            <person name="Kent W.J."/>
            <person name="Lesk A."/>
            <person name="Nelson D.L."/>
            <person name="O'brien W.E."/>
            <person name="Pruefer K."/>
            <person name="Stenson P.D."/>
            <person name="Wallace J.C."/>
            <person name="Ke H."/>
            <person name="Liu X.-M."/>
            <person name="Wang P."/>
            <person name="Xiang A.P."/>
            <person name="Yang F."/>
            <person name="Barber G.P."/>
            <person name="Haussler D."/>
            <person name="Karolchik D."/>
            <person name="Kern A.D."/>
            <person name="Kuhn R.M."/>
            <person name="Smith K.E."/>
            <person name="Zwieg A.S."/>
        </authorList>
    </citation>
    <scope>NUCLEOTIDE SEQUENCE [LARGE SCALE GENOMIC DNA]</scope>
    <source>
        <strain evidence="5">17573</strain>
    </source>
</reference>
<reference evidence="4" key="3">
    <citation type="submission" date="2025-08" db="UniProtKB">
        <authorList>
            <consortium name="Ensembl"/>
        </authorList>
    </citation>
    <scope>IDENTIFICATION</scope>
    <source>
        <strain evidence="4">17573</strain>
    </source>
</reference>
<evidence type="ECO:0000256" key="1">
    <source>
        <dbReference type="ARBA" id="ARBA00004123"/>
    </source>
</evidence>
<dbReference type="GO" id="GO:0006357">
    <property type="term" value="P:regulation of transcription by RNA polymerase II"/>
    <property type="evidence" value="ECO:0000318"/>
    <property type="project" value="GO_Central"/>
</dbReference>
<keyword evidence="5" id="KW-1185">Reference proteome</keyword>
<dbReference type="SMR" id="A0A5F8AK74"/>
<dbReference type="AlphaFoldDB" id="A0A5F8AK74"/>
<evidence type="ECO:0000313" key="4">
    <source>
        <dbReference type="Ensembl" id="ENSMMUP00000077416.1"/>
    </source>
</evidence>
<dbReference type="InParanoid" id="A0A5F8AK74"/>
<name>A0A5F8AK74_MACMU</name>
<dbReference type="GO" id="GO:0003713">
    <property type="term" value="F:transcription coactivator activity"/>
    <property type="evidence" value="ECO:0000318"/>
    <property type="project" value="GO_Central"/>
</dbReference>
<evidence type="ECO:0000256" key="3">
    <source>
        <dbReference type="ARBA" id="ARBA00025734"/>
    </source>
</evidence>
<comment type="subcellular location">
    <subcellularLocation>
        <location evidence="1">Nucleus</location>
    </subcellularLocation>
</comment>
<sequence length="113" mass="13365">PRLAPDKRTKTHNQKFYRRTRKKCDVKKTGFTTRPRQERQARFSVFCRDGEAEIQFLHTALKLRIQFFLSSLNPGQQRETPSQERGKLEREKSKVHLTAPWILNGVSPCWPGW</sequence>
<evidence type="ECO:0000256" key="2">
    <source>
        <dbReference type="ARBA" id="ARBA00023242"/>
    </source>
</evidence>
<organism evidence="4 5">
    <name type="scientific">Macaca mulatta</name>
    <name type="common">Rhesus macaque</name>
    <dbReference type="NCBI Taxonomy" id="9544"/>
    <lineage>
        <taxon>Eukaryota</taxon>
        <taxon>Metazoa</taxon>
        <taxon>Chordata</taxon>
        <taxon>Craniata</taxon>
        <taxon>Vertebrata</taxon>
        <taxon>Euteleostomi</taxon>
        <taxon>Mammalia</taxon>
        <taxon>Eutheria</taxon>
        <taxon>Euarchontoglires</taxon>
        <taxon>Primates</taxon>
        <taxon>Haplorrhini</taxon>
        <taxon>Catarrhini</taxon>
        <taxon>Cercopithecidae</taxon>
        <taxon>Cercopithecinae</taxon>
        <taxon>Macaca</taxon>
    </lineage>
</organism>
<dbReference type="Proteomes" id="UP000006718">
    <property type="component" value="Chromosome 20"/>
</dbReference>
<dbReference type="Gene3D" id="2.40.250.10">
    <property type="entry name" value="Core binding factor, beta subunit"/>
    <property type="match status" value="1"/>
</dbReference>